<dbReference type="EMBL" id="JAHHGZ010000003">
    <property type="protein sequence ID" value="MBW4666561.1"/>
    <property type="molecule type" value="Genomic_DNA"/>
</dbReference>
<reference evidence="2" key="2">
    <citation type="journal article" date="2022" name="Microbiol. Resour. Announc.">
        <title>Metagenome Sequencing to Explore Phylogenomics of Terrestrial Cyanobacteria.</title>
        <authorList>
            <person name="Ward R.D."/>
            <person name="Stajich J.E."/>
            <person name="Johansen J.R."/>
            <person name="Huntemann M."/>
            <person name="Clum A."/>
            <person name="Foster B."/>
            <person name="Foster B."/>
            <person name="Roux S."/>
            <person name="Palaniappan K."/>
            <person name="Varghese N."/>
            <person name="Mukherjee S."/>
            <person name="Reddy T.B.K."/>
            <person name="Daum C."/>
            <person name="Copeland A."/>
            <person name="Chen I.A."/>
            <person name="Ivanova N.N."/>
            <person name="Kyrpides N.C."/>
            <person name="Shapiro N."/>
            <person name="Eloe-Fadrosh E.A."/>
            <person name="Pietrasiak N."/>
        </authorList>
    </citation>
    <scope>NUCLEOTIDE SEQUENCE</scope>
    <source>
        <strain evidence="2">GSE-NOS-MK-12-04C</strain>
    </source>
</reference>
<dbReference type="AlphaFoldDB" id="A0A951QIK8"/>
<accession>A0A951QIK8</accession>
<gene>
    <name evidence="2" type="ORF">KME60_03735</name>
</gene>
<proteinExistence type="predicted"/>
<evidence type="ECO:0000256" key="1">
    <source>
        <dbReference type="SAM" id="Phobius"/>
    </source>
</evidence>
<feature type="transmembrane region" description="Helical" evidence="1">
    <location>
        <begin position="69"/>
        <end position="90"/>
    </location>
</feature>
<feature type="transmembrane region" description="Helical" evidence="1">
    <location>
        <begin position="30"/>
        <end position="49"/>
    </location>
</feature>
<keyword evidence="1" id="KW-0472">Membrane</keyword>
<sequence>MRIIEELTNTVRGIIEIEQTKRDRSLERTFQVLVLGTAFGGGAIVSGVVTQHIDKPFAPMNWKYSFHPIFLLLFWSFLATAIFALAAWWCTKPKQNRNQQD</sequence>
<comment type="caution">
    <text evidence="2">The sequence shown here is derived from an EMBL/GenBank/DDBJ whole genome shotgun (WGS) entry which is preliminary data.</text>
</comment>
<dbReference type="Proteomes" id="UP000729701">
    <property type="component" value="Unassembled WGS sequence"/>
</dbReference>
<organism evidence="2 3">
    <name type="scientific">Cyanomargarita calcarea GSE-NOS-MK-12-04C</name>
    <dbReference type="NCBI Taxonomy" id="2839659"/>
    <lineage>
        <taxon>Bacteria</taxon>
        <taxon>Bacillati</taxon>
        <taxon>Cyanobacteriota</taxon>
        <taxon>Cyanophyceae</taxon>
        <taxon>Nostocales</taxon>
        <taxon>Cyanomargaritaceae</taxon>
        <taxon>Cyanomargarita</taxon>
    </lineage>
</organism>
<protein>
    <submittedName>
        <fullName evidence="2">Uncharacterized protein</fullName>
    </submittedName>
</protein>
<evidence type="ECO:0000313" key="3">
    <source>
        <dbReference type="Proteomes" id="UP000729701"/>
    </source>
</evidence>
<keyword evidence="1" id="KW-1133">Transmembrane helix</keyword>
<name>A0A951QIK8_9CYAN</name>
<keyword evidence="1" id="KW-0812">Transmembrane</keyword>
<reference evidence="2" key="1">
    <citation type="submission" date="2021-05" db="EMBL/GenBank/DDBJ databases">
        <authorList>
            <person name="Pietrasiak N."/>
            <person name="Ward R."/>
            <person name="Stajich J.E."/>
            <person name="Kurbessoian T."/>
        </authorList>
    </citation>
    <scope>NUCLEOTIDE SEQUENCE</scope>
    <source>
        <strain evidence="2">GSE-NOS-MK-12-04C</strain>
    </source>
</reference>
<evidence type="ECO:0000313" key="2">
    <source>
        <dbReference type="EMBL" id="MBW4666561.1"/>
    </source>
</evidence>